<comment type="catalytic activity">
    <reaction evidence="1 7">
        <text>beta-D-fructose 1-phosphate + H2O = D-fructose + phosphate</text>
        <dbReference type="Rhea" id="RHEA:35603"/>
        <dbReference type="ChEBI" id="CHEBI:15377"/>
        <dbReference type="ChEBI" id="CHEBI:37721"/>
        <dbReference type="ChEBI" id="CHEBI:43474"/>
        <dbReference type="ChEBI" id="CHEBI:138881"/>
    </reaction>
</comment>
<evidence type="ECO:0000259" key="8">
    <source>
        <dbReference type="Pfam" id="PF01937"/>
    </source>
</evidence>
<evidence type="ECO:0000256" key="2">
    <source>
        <dbReference type="ARBA" id="ARBA00009519"/>
    </source>
</evidence>
<evidence type="ECO:0000256" key="4">
    <source>
        <dbReference type="ARBA" id="ARBA00022801"/>
    </source>
</evidence>
<sequence>YAHYTITERVPKTIRQVIDDVDKTLELHTSDKTFIKQGKLIKEELNGLIDDVLENRRIPLLKDKLFDKSMWNDYIKNNTTFLDSEFMLSETYAYRRTKSAFSRYPIWEHYDYFQRSKLESLETSLAGVESLVEWTNSRQPPKIDQLLQLQLWGNKGDLAFFLNRTEDSMSEWSKLDEETLKSSKKLILDDQSEHIMDVIKSKTIKQLDIVLDNSGLELVNDLILTNYLLEKNLTERVFIHYKSIPWFVSDVTKNDFFYTLNRLQLNEKTKILHDQLMDKIKKKLIVPFTHEFWTLPNYFGDMQTQAPQLLTHFNKSNLVIFKGDLNFRKLVHDRKWPATQSFSSIIDEIFPKNFKVASIRTCKSDFVCNLNEDKVIELDKNGREWRWGGEFGMIQFRN</sequence>
<feature type="non-terminal residue" evidence="9">
    <location>
        <position position="1"/>
    </location>
</feature>
<evidence type="ECO:0000313" key="10">
    <source>
        <dbReference type="Proteomes" id="UP000070444"/>
    </source>
</evidence>
<comment type="function">
    <text evidence="7">Metal-dependent phosphatase that shows phosphatase activity against several substrates, including fructose-1-phosphate and fructose-6-phosphate. Its preference for fructose-1-phosphate, a strong glycating agent that causes DNA damage rather than a canonical yeast metabolite, suggests a damage-control function in hexose phosphate metabolism.</text>
</comment>
<feature type="domain" description="Damage-control phosphatase ARMT1-like metal-binding" evidence="8">
    <location>
        <begin position="5"/>
        <end position="372"/>
    </location>
</feature>
<dbReference type="STRING" id="796925.A0A137PHY6"/>
<evidence type="ECO:0000256" key="7">
    <source>
        <dbReference type="RuleBase" id="RU367030"/>
    </source>
</evidence>
<dbReference type="GO" id="GO:0103026">
    <property type="term" value="F:fructose-1-phosphatase activity"/>
    <property type="evidence" value="ECO:0007669"/>
    <property type="project" value="RHEA"/>
</dbReference>
<comment type="similarity">
    <text evidence="2 7">Belongs to the damage-control phosphatase family. Sugar phosphate phosphatase III subfamily.</text>
</comment>
<dbReference type="OMA" id="SHFWTGP"/>
<dbReference type="SUPFAM" id="SSF111321">
    <property type="entry name" value="AF1104-like"/>
    <property type="match status" value="1"/>
</dbReference>
<evidence type="ECO:0000256" key="5">
    <source>
        <dbReference type="ARBA" id="ARBA00023211"/>
    </source>
</evidence>
<dbReference type="GO" id="GO:0006974">
    <property type="term" value="P:DNA damage response"/>
    <property type="evidence" value="ECO:0007669"/>
    <property type="project" value="TreeGrafter"/>
</dbReference>
<evidence type="ECO:0000256" key="3">
    <source>
        <dbReference type="ARBA" id="ARBA00022723"/>
    </source>
</evidence>
<dbReference type="EMBL" id="KQ964422">
    <property type="protein sequence ID" value="KXN74602.1"/>
    <property type="molecule type" value="Genomic_DNA"/>
</dbReference>
<dbReference type="Gene3D" id="3.40.50.10880">
    <property type="entry name" value="Uncharacterised protein PF01937, DUF89, domain 3"/>
    <property type="match status" value="1"/>
</dbReference>
<dbReference type="GO" id="GO:0005634">
    <property type="term" value="C:nucleus"/>
    <property type="evidence" value="ECO:0007669"/>
    <property type="project" value="TreeGrafter"/>
</dbReference>
<keyword evidence="10" id="KW-1185">Reference proteome</keyword>
<dbReference type="GO" id="GO:0046872">
    <property type="term" value="F:metal ion binding"/>
    <property type="evidence" value="ECO:0007669"/>
    <property type="project" value="UniProtKB-UniRule"/>
</dbReference>
<comment type="cofactor">
    <cofactor evidence="7">
        <name>Mn(2+)</name>
        <dbReference type="ChEBI" id="CHEBI:29035"/>
    </cofactor>
    <cofactor evidence="7">
        <name>Ni(2+)</name>
        <dbReference type="ChEBI" id="CHEBI:49786"/>
    </cofactor>
</comment>
<dbReference type="Proteomes" id="UP000070444">
    <property type="component" value="Unassembled WGS sequence"/>
</dbReference>
<dbReference type="Gene3D" id="1.20.930.60">
    <property type="match status" value="1"/>
</dbReference>
<comment type="catalytic activity">
    <reaction evidence="6 7">
        <text>beta-D-fructose 6-phosphate = dihydroxyacetone + D-glyceraldehyde 3-phosphate</text>
        <dbReference type="Rhea" id="RHEA:28002"/>
        <dbReference type="ChEBI" id="CHEBI:16016"/>
        <dbReference type="ChEBI" id="CHEBI:57634"/>
        <dbReference type="ChEBI" id="CHEBI:59776"/>
    </reaction>
</comment>
<dbReference type="EC" id="3.1.3.-" evidence="7"/>
<name>A0A137PHY6_CONC2</name>
<protein>
    <recommendedName>
        <fullName evidence="7">Sugar phosphate phosphatase</fullName>
        <ecNumber evidence="7">3.1.3.-</ecNumber>
    </recommendedName>
</protein>
<reference evidence="9 10" key="1">
    <citation type="journal article" date="2015" name="Genome Biol. Evol.">
        <title>Phylogenomic analyses indicate that early fungi evolved digesting cell walls of algal ancestors of land plants.</title>
        <authorList>
            <person name="Chang Y."/>
            <person name="Wang S."/>
            <person name="Sekimoto S."/>
            <person name="Aerts A.L."/>
            <person name="Choi C."/>
            <person name="Clum A."/>
            <person name="LaButti K.M."/>
            <person name="Lindquist E.A."/>
            <person name="Yee Ngan C."/>
            <person name="Ohm R.A."/>
            <person name="Salamov A.A."/>
            <person name="Grigoriev I.V."/>
            <person name="Spatafora J.W."/>
            <person name="Berbee M.L."/>
        </authorList>
    </citation>
    <scope>NUCLEOTIDE SEQUENCE [LARGE SCALE GENOMIC DNA]</scope>
    <source>
        <strain evidence="9 10">NRRL 28638</strain>
    </source>
</reference>
<comment type="domain">
    <text evidence="7">Subfamily III proteins have a conserved RTxK motif about 40-50 residues from the C-terminus; the threonine may be replaced by serine or cysteine.</text>
</comment>
<dbReference type="Pfam" id="PF01937">
    <property type="entry name" value="ARMT1-like_dom"/>
    <property type="match status" value="1"/>
</dbReference>
<dbReference type="PANTHER" id="PTHR12260:SF6">
    <property type="entry name" value="DAMAGE-CONTROL PHOSPHATASE ARMT1"/>
    <property type="match status" value="1"/>
</dbReference>
<evidence type="ECO:0000256" key="6">
    <source>
        <dbReference type="ARBA" id="ARBA00048809"/>
    </source>
</evidence>
<keyword evidence="4 7" id="KW-0378">Hydrolase</keyword>
<evidence type="ECO:0000313" key="9">
    <source>
        <dbReference type="EMBL" id="KXN74602.1"/>
    </source>
</evidence>
<dbReference type="InterPro" id="IPR002791">
    <property type="entry name" value="ARMT1-like_metal-bd"/>
</dbReference>
<dbReference type="InterPro" id="IPR036075">
    <property type="entry name" value="ARMT-1-like_metal-bd_sf"/>
</dbReference>
<proteinExistence type="inferred from homology"/>
<dbReference type="InterPro" id="IPR039763">
    <property type="entry name" value="ARMT1"/>
</dbReference>
<dbReference type="GO" id="GO:0097023">
    <property type="term" value="F:fructose 6-phosphate aldolase activity"/>
    <property type="evidence" value="ECO:0007669"/>
    <property type="project" value="RHEA"/>
</dbReference>
<keyword evidence="5 7" id="KW-0464">Manganese</keyword>
<dbReference type="OrthoDB" id="541375at2759"/>
<dbReference type="PANTHER" id="PTHR12260">
    <property type="entry name" value="DAMAGE-CONTROL PHOSPHATASE ARMT1"/>
    <property type="match status" value="1"/>
</dbReference>
<keyword evidence="3 7" id="KW-0479">Metal-binding</keyword>
<organism evidence="9 10">
    <name type="scientific">Conidiobolus coronatus (strain ATCC 28846 / CBS 209.66 / NRRL 28638)</name>
    <name type="common">Delacroixia coronata</name>
    <dbReference type="NCBI Taxonomy" id="796925"/>
    <lineage>
        <taxon>Eukaryota</taxon>
        <taxon>Fungi</taxon>
        <taxon>Fungi incertae sedis</taxon>
        <taxon>Zoopagomycota</taxon>
        <taxon>Entomophthoromycotina</taxon>
        <taxon>Entomophthoromycetes</taxon>
        <taxon>Entomophthorales</taxon>
        <taxon>Ancylistaceae</taxon>
        <taxon>Conidiobolus</taxon>
    </lineage>
</organism>
<evidence type="ECO:0000256" key="1">
    <source>
        <dbReference type="ARBA" id="ARBA00001326"/>
    </source>
</evidence>
<dbReference type="AlphaFoldDB" id="A0A137PHY6"/>
<accession>A0A137PHY6</accession>
<gene>
    <name evidence="9" type="ORF">CONCODRAFT_34546</name>
</gene>